<feature type="coiled-coil region" evidence="1">
    <location>
        <begin position="236"/>
        <end position="281"/>
    </location>
</feature>
<keyword evidence="4" id="KW-1185">Reference proteome</keyword>
<protein>
    <submittedName>
        <fullName evidence="3">Uncharacterized protein</fullName>
    </submittedName>
</protein>
<dbReference type="Pfam" id="PF13094">
    <property type="entry name" value="CENP-Q"/>
    <property type="match status" value="1"/>
</dbReference>
<feature type="compositionally biased region" description="Basic residues" evidence="2">
    <location>
        <begin position="11"/>
        <end position="21"/>
    </location>
</feature>
<feature type="compositionally biased region" description="Basic residues" evidence="2">
    <location>
        <begin position="93"/>
        <end position="102"/>
    </location>
</feature>
<dbReference type="InterPro" id="IPR025212">
    <property type="entry name" value="CAD_CENP-Q"/>
</dbReference>
<dbReference type="GeneID" id="62196730"/>
<dbReference type="AlphaFoldDB" id="A0A875SAC8"/>
<evidence type="ECO:0000313" key="3">
    <source>
        <dbReference type="EMBL" id="QPG75944.1"/>
    </source>
</evidence>
<feature type="compositionally biased region" description="Basic residues" evidence="2">
    <location>
        <begin position="114"/>
        <end position="125"/>
    </location>
</feature>
<dbReference type="InterPro" id="IPR017956">
    <property type="entry name" value="AT_hook_DNA-bd_motif"/>
</dbReference>
<feature type="compositionally biased region" description="Low complexity" evidence="2">
    <location>
        <begin position="36"/>
        <end position="46"/>
    </location>
</feature>
<sequence length="402" mass="45420">MLNIFREHGKTPKRPSARTRIKALTGTKLGPHGFSSRRTQSQQTGSQKDKSQSQASISLHEANKRNAEFNSLTKGNESLFDEVVETPPTAKPAKPKRSRGRPAKSPSAVEKVRNAPRGRPKKAKQHLTTSIDRHLRNNDVITIPDDDNMSIEESETVLKTYSQTIRPNSMRENWTVLLPNVQTMLESILTLFIEQSLSSIHFKNKKDRLHFGTLVRTQMIKPLMKRFLHVKLPPGIKESHLDQEQLNEEKLRLETNYDANLKQLEALQAELLKENLNLKSEKKYTLEYESKFNQSKLLMDKSLKQLQDLLGNDIANLETDFINEGTTNSEFSRLGLQTDSESIIIPDSSSSAYDASKDKKLQNALSSLQSQLIKINSTTSAAQDLADVLERLHNILGLATED</sequence>
<dbReference type="Proteomes" id="UP000662931">
    <property type="component" value="Chromosome 4"/>
</dbReference>
<gene>
    <name evidence="3" type="ORF">FOA43_003330</name>
</gene>
<dbReference type="EMBL" id="CP064815">
    <property type="protein sequence ID" value="QPG75944.1"/>
    <property type="molecule type" value="Genomic_DNA"/>
</dbReference>
<dbReference type="PRINTS" id="PR00929">
    <property type="entry name" value="ATHOOK"/>
</dbReference>
<name>A0A875SAC8_EENNA</name>
<accession>A0A875SAC8</accession>
<proteinExistence type="predicted"/>
<dbReference type="GO" id="GO:0003677">
    <property type="term" value="F:DNA binding"/>
    <property type="evidence" value="ECO:0007669"/>
    <property type="project" value="InterPro"/>
</dbReference>
<evidence type="ECO:0000256" key="1">
    <source>
        <dbReference type="SAM" id="Coils"/>
    </source>
</evidence>
<dbReference type="KEGG" id="bnn:FOA43_003330"/>
<organism evidence="3 4">
    <name type="scientific">Eeniella nana</name>
    <name type="common">Yeast</name>
    <name type="synonym">Brettanomyces nanus</name>
    <dbReference type="NCBI Taxonomy" id="13502"/>
    <lineage>
        <taxon>Eukaryota</taxon>
        <taxon>Fungi</taxon>
        <taxon>Dikarya</taxon>
        <taxon>Ascomycota</taxon>
        <taxon>Saccharomycotina</taxon>
        <taxon>Pichiomycetes</taxon>
        <taxon>Pichiales</taxon>
        <taxon>Pichiaceae</taxon>
        <taxon>Brettanomyces</taxon>
    </lineage>
</organism>
<feature type="compositionally biased region" description="Basic and acidic residues" evidence="2">
    <location>
        <begin position="1"/>
        <end position="10"/>
    </location>
</feature>
<feature type="region of interest" description="Disordered" evidence="2">
    <location>
        <begin position="1"/>
        <end position="128"/>
    </location>
</feature>
<dbReference type="RefSeq" id="XP_038779509.1">
    <property type="nucleotide sequence ID" value="XM_038923581.1"/>
</dbReference>
<keyword evidence="1" id="KW-0175">Coiled coil</keyword>
<evidence type="ECO:0000313" key="4">
    <source>
        <dbReference type="Proteomes" id="UP000662931"/>
    </source>
</evidence>
<reference evidence="3" key="1">
    <citation type="submission" date="2020-10" db="EMBL/GenBank/DDBJ databases">
        <authorList>
            <person name="Roach M.J.R."/>
        </authorList>
    </citation>
    <scope>NUCLEOTIDE SEQUENCE</scope>
    <source>
        <strain evidence="3">CBS 1945</strain>
    </source>
</reference>
<evidence type="ECO:0000256" key="2">
    <source>
        <dbReference type="SAM" id="MobiDB-lite"/>
    </source>
</evidence>
<dbReference type="OrthoDB" id="2420947at2759"/>